<proteinExistence type="predicted"/>
<gene>
    <name evidence="1" type="ORF">F4561_001421</name>
</gene>
<evidence type="ECO:0000313" key="1">
    <source>
        <dbReference type="EMBL" id="MBB4930601.1"/>
    </source>
</evidence>
<keyword evidence="2" id="KW-1185">Reference proteome</keyword>
<sequence length="56" mass="5268">MVCSASLGPAEGGKLVGLVVEAPGEFGAVGVGTLLGQFSVGGGGFGDGLQRLPGPP</sequence>
<dbReference type="EMBL" id="JACHJT010000001">
    <property type="protein sequence ID" value="MBB4930601.1"/>
    <property type="molecule type" value="Genomic_DNA"/>
</dbReference>
<organism evidence="1 2">
    <name type="scientific">Lipingzhangella halophila</name>
    <dbReference type="NCBI Taxonomy" id="1783352"/>
    <lineage>
        <taxon>Bacteria</taxon>
        <taxon>Bacillati</taxon>
        <taxon>Actinomycetota</taxon>
        <taxon>Actinomycetes</taxon>
        <taxon>Streptosporangiales</taxon>
        <taxon>Nocardiopsidaceae</taxon>
        <taxon>Lipingzhangella</taxon>
    </lineage>
</organism>
<comment type="caution">
    <text evidence="1">The sequence shown here is derived from an EMBL/GenBank/DDBJ whole genome shotgun (WGS) entry which is preliminary data.</text>
</comment>
<accession>A0A7W7W1G4</accession>
<reference evidence="1 2" key="1">
    <citation type="submission" date="2020-08" db="EMBL/GenBank/DDBJ databases">
        <title>Sequencing the genomes of 1000 actinobacteria strains.</title>
        <authorList>
            <person name="Klenk H.-P."/>
        </authorList>
    </citation>
    <scope>NUCLEOTIDE SEQUENCE [LARGE SCALE GENOMIC DNA]</scope>
    <source>
        <strain evidence="1 2">DSM 102030</strain>
    </source>
</reference>
<dbReference type="AlphaFoldDB" id="A0A7W7W1G4"/>
<dbReference type="Proteomes" id="UP000523007">
    <property type="component" value="Unassembled WGS sequence"/>
</dbReference>
<name>A0A7W7W1G4_9ACTN</name>
<protein>
    <submittedName>
        <fullName evidence="1">Uncharacterized protein</fullName>
    </submittedName>
</protein>
<evidence type="ECO:0000313" key="2">
    <source>
        <dbReference type="Proteomes" id="UP000523007"/>
    </source>
</evidence>